<gene>
    <name evidence="1" type="ORF">GGR43_000727</name>
</gene>
<organism evidence="1 2">
    <name type="scientific">Sphingobium jiangsuense</name>
    <dbReference type="NCBI Taxonomy" id="870476"/>
    <lineage>
        <taxon>Bacteria</taxon>
        <taxon>Pseudomonadati</taxon>
        <taxon>Pseudomonadota</taxon>
        <taxon>Alphaproteobacteria</taxon>
        <taxon>Sphingomonadales</taxon>
        <taxon>Sphingomonadaceae</taxon>
        <taxon>Sphingobium</taxon>
    </lineage>
</organism>
<comment type="caution">
    <text evidence="1">The sequence shown here is derived from an EMBL/GenBank/DDBJ whole genome shotgun (WGS) entry which is preliminary data.</text>
</comment>
<name>A0A7W6BHB7_9SPHN</name>
<dbReference type="Proteomes" id="UP000571950">
    <property type="component" value="Unassembled WGS sequence"/>
</dbReference>
<evidence type="ECO:0000313" key="1">
    <source>
        <dbReference type="EMBL" id="MBB3925026.1"/>
    </source>
</evidence>
<keyword evidence="2" id="KW-1185">Reference proteome</keyword>
<dbReference type="EMBL" id="JACIDT010000002">
    <property type="protein sequence ID" value="MBB3925026.1"/>
    <property type="molecule type" value="Genomic_DNA"/>
</dbReference>
<reference evidence="1 2" key="1">
    <citation type="submission" date="2020-08" db="EMBL/GenBank/DDBJ databases">
        <title>Genomic Encyclopedia of Type Strains, Phase IV (KMG-IV): sequencing the most valuable type-strain genomes for metagenomic binning, comparative biology and taxonomic classification.</title>
        <authorList>
            <person name="Goeker M."/>
        </authorList>
    </citation>
    <scope>NUCLEOTIDE SEQUENCE [LARGE SCALE GENOMIC DNA]</scope>
    <source>
        <strain evidence="1 2">DSM 26189</strain>
    </source>
</reference>
<evidence type="ECO:0000313" key="2">
    <source>
        <dbReference type="Proteomes" id="UP000571950"/>
    </source>
</evidence>
<sequence length="103" mass="10959">MRDWVRPAIIAGFAGFILGGASVSAIIGTMSAQTARDFATGAGVWLNVIPQGFYDLISFLGVGYIAARSADKFTDAKKAQAEADAVKHYSEAQARRASMETQE</sequence>
<accession>A0A7W6BHB7</accession>
<proteinExistence type="predicted"/>
<dbReference type="AlphaFoldDB" id="A0A7W6BHB7"/>
<dbReference type="RefSeq" id="WP_188070586.1">
    <property type="nucleotide sequence ID" value="NZ_BSPS01000022.1"/>
</dbReference>
<protein>
    <submittedName>
        <fullName evidence="1">Uncharacterized protein</fullName>
    </submittedName>
</protein>